<keyword evidence="2" id="KW-1185">Reference proteome</keyword>
<name>A0A087CSJ5_9BIFI</name>
<dbReference type="AlphaFoldDB" id="A0A087CSJ5"/>
<evidence type="ECO:0000313" key="1">
    <source>
        <dbReference type="EMBL" id="KFI86245.1"/>
    </source>
</evidence>
<dbReference type="EMBL" id="JGZK01000005">
    <property type="protein sequence ID" value="KFI86245.1"/>
    <property type="molecule type" value="Genomic_DNA"/>
</dbReference>
<gene>
    <name evidence="1" type="ORF">BREU_1418</name>
</gene>
<organism evidence="1 2">
    <name type="scientific">Bifidobacterium reuteri DSM 23975</name>
    <dbReference type="NCBI Taxonomy" id="1437610"/>
    <lineage>
        <taxon>Bacteria</taxon>
        <taxon>Bacillati</taxon>
        <taxon>Actinomycetota</taxon>
        <taxon>Actinomycetes</taxon>
        <taxon>Bifidobacteriales</taxon>
        <taxon>Bifidobacteriaceae</taxon>
        <taxon>Bifidobacterium</taxon>
    </lineage>
</organism>
<comment type="caution">
    <text evidence="1">The sequence shown here is derived from an EMBL/GenBank/DDBJ whole genome shotgun (WGS) entry which is preliminary data.</text>
</comment>
<protein>
    <submittedName>
        <fullName evidence="1">Uncharacterized protein</fullName>
    </submittedName>
</protein>
<accession>A0A087CSJ5</accession>
<proteinExistence type="predicted"/>
<reference evidence="1 2" key="1">
    <citation type="submission" date="2014-03" db="EMBL/GenBank/DDBJ databases">
        <title>Genomics of Bifidobacteria.</title>
        <authorList>
            <person name="Ventura M."/>
            <person name="Milani C."/>
            <person name="Lugli G.A."/>
        </authorList>
    </citation>
    <scope>NUCLEOTIDE SEQUENCE [LARGE SCALE GENOMIC DNA]</scope>
    <source>
        <strain evidence="1 2">DSM 23975</strain>
    </source>
</reference>
<dbReference type="STRING" id="1437610.BREU_1418"/>
<evidence type="ECO:0000313" key="2">
    <source>
        <dbReference type="Proteomes" id="UP000028984"/>
    </source>
</evidence>
<dbReference type="Proteomes" id="UP000028984">
    <property type="component" value="Unassembled WGS sequence"/>
</dbReference>
<sequence length="74" mass="8588">MEGLMTIRELAAHCHRSYSTVAKWSSGHLTSPYPEPVRGVNGCFMGWRREDIERTDEANRYSRADYLQGKVKRQ</sequence>